<evidence type="ECO:0000313" key="1">
    <source>
        <dbReference type="EMBL" id="PMP33027.1"/>
    </source>
</evidence>
<sequence>MVSISLSTNVVSAHHCDQETWRTLLNRQISTEDRYNQYTKEFNQALSSYESQTLLSKHFTEKQVIELWVKYEDRFNMQLKNHMNTAYQVSEALLKQAYVVSTELDETQSLVSSWQSMAKHCERSKLPRQTESASLHVVGSQSLARDINTLSGKFRQLSSRYHNEATMIDAARHDKVSSGDGL</sequence>
<name>A0A7Z1S4U7_9VIBR</name>
<dbReference type="EMBL" id="MDBS01000003">
    <property type="protein sequence ID" value="PMP33027.1"/>
    <property type="molecule type" value="Genomic_DNA"/>
</dbReference>
<proteinExistence type="predicted"/>
<accession>A0A7Z1S4U7</accession>
<organism evidence="1">
    <name type="scientific">Vibrio cyclitrophicus</name>
    <dbReference type="NCBI Taxonomy" id="47951"/>
    <lineage>
        <taxon>Bacteria</taxon>
        <taxon>Pseudomonadati</taxon>
        <taxon>Pseudomonadota</taxon>
        <taxon>Gammaproteobacteria</taxon>
        <taxon>Vibrionales</taxon>
        <taxon>Vibrionaceae</taxon>
        <taxon>Vibrio</taxon>
    </lineage>
</organism>
<reference evidence="1" key="1">
    <citation type="submission" date="2016-07" db="EMBL/GenBank/DDBJ databases">
        <authorList>
            <person name="Kauffman K."/>
            <person name="Arevalo P."/>
            <person name="Polz M.F."/>
        </authorList>
    </citation>
    <scope>NUCLEOTIDE SEQUENCE</scope>
    <source>
        <strain evidence="1">10N.222.46.E12</strain>
    </source>
</reference>
<reference evidence="1" key="2">
    <citation type="journal article" date="2018" name="Nature">
        <title>A major lineage of non-tailed dsDNA viruses as unrecognized killers of marine bacteria.</title>
        <authorList>
            <person name="Kauffman K.M."/>
            <person name="Hussain F.A."/>
            <person name="Yang J."/>
            <person name="Arevalo P."/>
            <person name="Brown J.M."/>
            <person name="Chang W.K."/>
            <person name="VanInsberghe D."/>
            <person name="Elsherbini J."/>
            <person name="Sharma R.S."/>
            <person name="Cutler M.B."/>
            <person name="Kelly L."/>
            <person name="Polz M.F."/>
        </authorList>
    </citation>
    <scope>NUCLEOTIDE SEQUENCE</scope>
    <source>
        <strain evidence="1">10N.222.46.E12</strain>
    </source>
</reference>
<gene>
    <name evidence="1" type="ORF">BCS90_08960</name>
</gene>
<comment type="caution">
    <text evidence="1">The sequence shown here is derived from an EMBL/GenBank/DDBJ whole genome shotgun (WGS) entry which is preliminary data.</text>
</comment>
<dbReference type="AlphaFoldDB" id="A0A7Z1S4U7"/>
<dbReference type="RefSeq" id="WP_016790309.1">
    <property type="nucleotide sequence ID" value="NZ_CP170006.1"/>
</dbReference>
<protein>
    <submittedName>
        <fullName evidence="1">Uncharacterized protein</fullName>
    </submittedName>
</protein>